<evidence type="ECO:0000313" key="1">
    <source>
        <dbReference type="EMBL" id="PNJ97225.1"/>
    </source>
</evidence>
<dbReference type="RefSeq" id="WP_071241918.1">
    <property type="nucleotide sequence ID" value="NZ_NJHS01000058.1"/>
</dbReference>
<dbReference type="Proteomes" id="UP000236284">
    <property type="component" value="Unassembled WGS sequence"/>
</dbReference>
<proteinExistence type="predicted"/>
<sequence length="98" mass="10706">MLLRRIIQEFSLLEEIGNWLLILSVNMAFCTGALGNIDLELGSSFLRAGLVEDTGERSPYGIGEESGLNHELFVETADLGNADIMVMNAKFSPEQVAC</sequence>
<accession>A0ABX4WLB8</accession>
<gene>
    <name evidence="1" type="ORF">CEP15_09515</name>
</gene>
<name>A0ABX4WLB8_9CYAN</name>
<comment type="caution">
    <text evidence="1">The sequence shown here is derived from an EMBL/GenBank/DDBJ whole genome shotgun (WGS) entry which is preliminary data.</text>
</comment>
<dbReference type="EMBL" id="NJHS01000058">
    <property type="protein sequence ID" value="PNJ97225.1"/>
    <property type="molecule type" value="Genomic_DNA"/>
</dbReference>
<reference evidence="1 2" key="1">
    <citation type="submission" date="2017-06" db="EMBL/GenBank/DDBJ databases">
        <title>Genome variation in co-occurring toxic Cylindrospermopsis raciborskii strains determines phenotypic plasticity.</title>
        <authorList>
            <person name="Willis A."/>
            <person name="Woodhouse J."/>
            <person name="Ongley S."/>
            <person name="Jex A."/>
            <person name="Burford M."/>
            <person name="Neilan B."/>
        </authorList>
    </citation>
    <scope>NUCLEOTIDE SEQUENCE [LARGE SCALE GENOMIC DNA]</scope>
    <source>
        <strain evidence="1 2">C07</strain>
    </source>
</reference>
<keyword evidence="2" id="KW-1185">Reference proteome</keyword>
<protein>
    <submittedName>
        <fullName evidence="1">Uncharacterized protein</fullName>
    </submittedName>
</protein>
<organism evidence="1 2">
    <name type="scientific">Cylindrospermopsis raciborskii C07</name>
    <dbReference type="NCBI Taxonomy" id="2014886"/>
    <lineage>
        <taxon>Bacteria</taxon>
        <taxon>Bacillati</taxon>
        <taxon>Cyanobacteriota</taxon>
        <taxon>Cyanophyceae</taxon>
        <taxon>Nostocales</taxon>
        <taxon>Aphanizomenonaceae</taxon>
        <taxon>Cylindrospermopsis</taxon>
    </lineage>
</organism>
<evidence type="ECO:0000313" key="2">
    <source>
        <dbReference type="Proteomes" id="UP000236284"/>
    </source>
</evidence>